<dbReference type="Pfam" id="PF07690">
    <property type="entry name" value="MFS_1"/>
    <property type="match status" value="1"/>
</dbReference>
<feature type="transmembrane region" description="Helical" evidence="5">
    <location>
        <begin position="175"/>
        <end position="194"/>
    </location>
</feature>
<evidence type="ECO:0000313" key="8">
    <source>
        <dbReference type="Proteomes" id="UP000636458"/>
    </source>
</evidence>
<evidence type="ECO:0000313" key="7">
    <source>
        <dbReference type="EMBL" id="MBK4349085.1"/>
    </source>
</evidence>
<evidence type="ECO:0000256" key="4">
    <source>
        <dbReference type="ARBA" id="ARBA00023136"/>
    </source>
</evidence>
<protein>
    <submittedName>
        <fullName evidence="7">MFS transporter</fullName>
    </submittedName>
</protein>
<feature type="transmembrane region" description="Helical" evidence="5">
    <location>
        <begin position="285"/>
        <end position="302"/>
    </location>
</feature>
<sequence length="409" mass="41774">MAIRVLGSYSDILSRRGSVRFVVAGWFARLSRSTTAIGTVLLVSAASGSYAIAGAVSGAIVVGIALTGWLWARAIDARGQTIVAAISLAASLVAAAALALTVVLGAPVWTWFVSAFLVGATSVDFGTLTRARWSAVLSDPSQRHTSLALESVADESVYVIGPPLVTVLAALVNPLFGFATGVVLAILGGVALAIQRSTAPPIVRHEGGRPPRSGMLPRGVLGVLPIYAGVGLLFASVDVSAVAISRELGIPFLAGVIVACFAFGSALSGFLFGPVSAHWPTGRRVLVATLAFAVVTPTLLVVHDVVILALVIFVAGLVTSPVLISSISLIEIRTQRHRLTEALTWPSVGLAVGITLGATLSGIAIDGATGFAGYLVAALGAVVVGVFGILGALVDRRAPAREPELQSRA</sequence>
<feature type="transmembrane region" description="Helical" evidence="5">
    <location>
        <begin position="249"/>
        <end position="273"/>
    </location>
</feature>
<evidence type="ECO:0000256" key="1">
    <source>
        <dbReference type="ARBA" id="ARBA00004651"/>
    </source>
</evidence>
<feature type="transmembrane region" description="Helical" evidence="5">
    <location>
        <begin position="50"/>
        <end position="71"/>
    </location>
</feature>
<dbReference type="Proteomes" id="UP000636458">
    <property type="component" value="Unassembled WGS sequence"/>
</dbReference>
<keyword evidence="4 5" id="KW-0472">Membrane</keyword>
<reference evidence="7" key="1">
    <citation type="submission" date="2021-01" db="EMBL/GenBank/DDBJ databases">
        <title>Lacisediminihabitans sp. nov. strain G11-30, isolated from Antarctic Soil.</title>
        <authorList>
            <person name="Li J."/>
        </authorList>
    </citation>
    <scope>NUCLEOTIDE SEQUENCE</scope>
    <source>
        <strain evidence="7">G11-30</strain>
    </source>
</reference>
<organism evidence="7 8">
    <name type="scientific">Lacisediminihabitans changchengi</name>
    <dbReference type="NCBI Taxonomy" id="2787634"/>
    <lineage>
        <taxon>Bacteria</taxon>
        <taxon>Bacillati</taxon>
        <taxon>Actinomycetota</taxon>
        <taxon>Actinomycetes</taxon>
        <taxon>Micrococcales</taxon>
        <taxon>Microbacteriaceae</taxon>
        <taxon>Lacisediminihabitans</taxon>
    </lineage>
</organism>
<dbReference type="SUPFAM" id="SSF103473">
    <property type="entry name" value="MFS general substrate transporter"/>
    <property type="match status" value="1"/>
</dbReference>
<feature type="transmembrane region" description="Helical" evidence="5">
    <location>
        <begin position="21"/>
        <end position="44"/>
    </location>
</feature>
<keyword evidence="3 5" id="KW-1133">Transmembrane helix</keyword>
<dbReference type="GO" id="GO:0005886">
    <property type="term" value="C:plasma membrane"/>
    <property type="evidence" value="ECO:0007669"/>
    <property type="project" value="UniProtKB-SubCell"/>
</dbReference>
<dbReference type="PANTHER" id="PTHR23542">
    <property type="match status" value="1"/>
</dbReference>
<dbReference type="InterPro" id="IPR036259">
    <property type="entry name" value="MFS_trans_sf"/>
</dbReference>
<comment type="subcellular location">
    <subcellularLocation>
        <location evidence="1">Cell membrane</location>
        <topology evidence="1">Multi-pass membrane protein</topology>
    </subcellularLocation>
</comment>
<dbReference type="PANTHER" id="PTHR23542:SF1">
    <property type="entry name" value="MAJOR FACILITATOR SUPERFAMILY (MFS) PROFILE DOMAIN-CONTAINING PROTEIN"/>
    <property type="match status" value="1"/>
</dbReference>
<dbReference type="AlphaFoldDB" id="A0A934SUD0"/>
<dbReference type="InterPro" id="IPR020846">
    <property type="entry name" value="MFS_dom"/>
</dbReference>
<feature type="transmembrane region" description="Helical" evidence="5">
    <location>
        <begin position="308"/>
        <end position="330"/>
    </location>
</feature>
<dbReference type="EMBL" id="JAEPES010000006">
    <property type="protein sequence ID" value="MBK4349085.1"/>
    <property type="molecule type" value="Genomic_DNA"/>
</dbReference>
<gene>
    <name evidence="7" type="ORF">IV501_15755</name>
</gene>
<keyword evidence="2 5" id="KW-0812">Transmembrane</keyword>
<feature type="transmembrane region" description="Helical" evidence="5">
    <location>
        <begin position="342"/>
        <end position="365"/>
    </location>
</feature>
<dbReference type="Gene3D" id="1.20.1250.20">
    <property type="entry name" value="MFS general substrate transporter like domains"/>
    <property type="match status" value="2"/>
</dbReference>
<evidence type="ECO:0000256" key="5">
    <source>
        <dbReference type="SAM" id="Phobius"/>
    </source>
</evidence>
<name>A0A934SUD0_9MICO</name>
<evidence type="ECO:0000256" key="3">
    <source>
        <dbReference type="ARBA" id="ARBA00022989"/>
    </source>
</evidence>
<proteinExistence type="predicted"/>
<comment type="caution">
    <text evidence="7">The sequence shown here is derived from an EMBL/GenBank/DDBJ whole genome shotgun (WGS) entry which is preliminary data.</text>
</comment>
<accession>A0A934SUD0</accession>
<feature type="transmembrane region" description="Helical" evidence="5">
    <location>
        <begin position="83"/>
        <end position="109"/>
    </location>
</feature>
<keyword evidence="8" id="KW-1185">Reference proteome</keyword>
<evidence type="ECO:0000259" key="6">
    <source>
        <dbReference type="PROSITE" id="PS50850"/>
    </source>
</evidence>
<evidence type="ECO:0000256" key="2">
    <source>
        <dbReference type="ARBA" id="ARBA00022692"/>
    </source>
</evidence>
<dbReference type="PROSITE" id="PS50850">
    <property type="entry name" value="MFS"/>
    <property type="match status" value="1"/>
</dbReference>
<feature type="transmembrane region" description="Helical" evidence="5">
    <location>
        <begin position="215"/>
        <end position="237"/>
    </location>
</feature>
<dbReference type="RefSeq" id="WP_200557275.1">
    <property type="nucleotide sequence ID" value="NZ_JAEPES010000006.1"/>
</dbReference>
<dbReference type="InterPro" id="IPR011701">
    <property type="entry name" value="MFS"/>
</dbReference>
<dbReference type="GO" id="GO:0022857">
    <property type="term" value="F:transmembrane transporter activity"/>
    <property type="evidence" value="ECO:0007669"/>
    <property type="project" value="InterPro"/>
</dbReference>
<feature type="domain" description="Major facilitator superfamily (MFS) profile" evidence="6">
    <location>
        <begin position="165"/>
        <end position="409"/>
    </location>
</feature>
<feature type="transmembrane region" description="Helical" evidence="5">
    <location>
        <begin position="371"/>
        <end position="394"/>
    </location>
</feature>